<accession>A0AA88YJY1</accession>
<keyword evidence="2" id="KW-1185">Reference proteome</keyword>
<protein>
    <submittedName>
        <fullName evidence="1">Uncharacterized protein</fullName>
    </submittedName>
</protein>
<dbReference type="AlphaFoldDB" id="A0AA88YJY1"/>
<evidence type="ECO:0000313" key="1">
    <source>
        <dbReference type="EMBL" id="KAK3106231.1"/>
    </source>
</evidence>
<organism evidence="1 2">
    <name type="scientific">Pinctada imbricata</name>
    <name type="common">Atlantic pearl-oyster</name>
    <name type="synonym">Pinctada martensii</name>
    <dbReference type="NCBI Taxonomy" id="66713"/>
    <lineage>
        <taxon>Eukaryota</taxon>
        <taxon>Metazoa</taxon>
        <taxon>Spiralia</taxon>
        <taxon>Lophotrochozoa</taxon>
        <taxon>Mollusca</taxon>
        <taxon>Bivalvia</taxon>
        <taxon>Autobranchia</taxon>
        <taxon>Pteriomorphia</taxon>
        <taxon>Pterioida</taxon>
        <taxon>Pterioidea</taxon>
        <taxon>Pteriidae</taxon>
        <taxon>Pinctada</taxon>
    </lineage>
</organism>
<sequence length="57" mass="6530">MSLTGCLFVGASQLKYIDQYVRGEGVRVRSVSGYRVEEFWGLIENDVPFHNVSILFF</sequence>
<dbReference type="EMBL" id="VSWD01000003">
    <property type="protein sequence ID" value="KAK3106231.1"/>
    <property type="molecule type" value="Genomic_DNA"/>
</dbReference>
<comment type="caution">
    <text evidence="1">The sequence shown here is derived from an EMBL/GenBank/DDBJ whole genome shotgun (WGS) entry which is preliminary data.</text>
</comment>
<name>A0AA88YJY1_PINIB</name>
<reference evidence="1" key="1">
    <citation type="submission" date="2019-08" db="EMBL/GenBank/DDBJ databases">
        <title>The improved chromosome-level genome for the pearl oyster Pinctada fucata martensii using PacBio sequencing and Hi-C.</title>
        <authorList>
            <person name="Zheng Z."/>
        </authorList>
    </citation>
    <scope>NUCLEOTIDE SEQUENCE</scope>
    <source>
        <strain evidence="1">ZZ-2019</strain>
        <tissue evidence="1">Adductor muscle</tissue>
    </source>
</reference>
<dbReference type="Proteomes" id="UP001186944">
    <property type="component" value="Unassembled WGS sequence"/>
</dbReference>
<proteinExistence type="predicted"/>
<evidence type="ECO:0000313" key="2">
    <source>
        <dbReference type="Proteomes" id="UP001186944"/>
    </source>
</evidence>
<gene>
    <name evidence="1" type="ORF">FSP39_015720</name>
</gene>